<evidence type="ECO:0000313" key="8">
    <source>
        <dbReference type="Proteomes" id="UP000798808"/>
    </source>
</evidence>
<evidence type="ECO:0000256" key="5">
    <source>
        <dbReference type="ARBA" id="ARBA00023136"/>
    </source>
</evidence>
<sequence>KKKYSLWQSLLSFPKFLLFLTKHFVSAMIKHRFKYVISTGPGISIFFCILFKLMGKKIIHLETWSRFYSKSNTGRWMYHIADYFYIQNESLKTIYPKAIYVGRL</sequence>
<dbReference type="Pfam" id="PF08660">
    <property type="entry name" value="Alg14"/>
    <property type="match status" value="1"/>
</dbReference>
<comment type="caution">
    <text evidence="7">The sequence shown here is derived from an EMBL/GenBank/DDBJ whole genome shotgun (WGS) entry which is preliminary data.</text>
</comment>
<dbReference type="EMBL" id="SMLW01000551">
    <property type="protein sequence ID" value="MTI25930.1"/>
    <property type="molecule type" value="Genomic_DNA"/>
</dbReference>
<dbReference type="SUPFAM" id="SSF53756">
    <property type="entry name" value="UDP-Glycosyltransferase/glycogen phosphorylase"/>
    <property type="match status" value="1"/>
</dbReference>
<dbReference type="PANTHER" id="PTHR12154">
    <property type="entry name" value="GLYCOSYL TRANSFERASE-RELATED"/>
    <property type="match status" value="1"/>
</dbReference>
<evidence type="ECO:0000256" key="2">
    <source>
        <dbReference type="ARBA" id="ARBA00022692"/>
    </source>
</evidence>
<proteinExistence type="predicted"/>
<organism evidence="7 8">
    <name type="scientific">Fulvivirga kasyanovii</name>
    <dbReference type="NCBI Taxonomy" id="396812"/>
    <lineage>
        <taxon>Bacteria</taxon>
        <taxon>Pseudomonadati</taxon>
        <taxon>Bacteroidota</taxon>
        <taxon>Cytophagia</taxon>
        <taxon>Cytophagales</taxon>
        <taxon>Fulvivirgaceae</taxon>
        <taxon>Fulvivirga</taxon>
    </lineage>
</organism>
<dbReference type="Proteomes" id="UP000798808">
    <property type="component" value="Unassembled WGS sequence"/>
</dbReference>
<accession>A0ABW9RPV8</accession>
<gene>
    <name evidence="7" type="ORF">E1163_13320</name>
</gene>
<evidence type="ECO:0000256" key="6">
    <source>
        <dbReference type="SAM" id="Phobius"/>
    </source>
</evidence>
<keyword evidence="3" id="KW-0256">Endoplasmic reticulum</keyword>
<reference evidence="7 8" key="1">
    <citation type="submission" date="2019-02" db="EMBL/GenBank/DDBJ databases">
        <authorList>
            <person name="Goldberg S.R."/>
            <person name="Haltli B.A."/>
            <person name="Correa H."/>
            <person name="Russell K.G."/>
        </authorList>
    </citation>
    <scope>NUCLEOTIDE SEQUENCE [LARGE SCALE GENOMIC DNA]</scope>
    <source>
        <strain evidence="7 8">JCM 16186</strain>
    </source>
</reference>
<feature type="non-terminal residue" evidence="7">
    <location>
        <position position="1"/>
    </location>
</feature>
<dbReference type="Gene3D" id="3.40.50.2000">
    <property type="entry name" value="Glycogen Phosphorylase B"/>
    <property type="match status" value="1"/>
</dbReference>
<feature type="transmembrane region" description="Helical" evidence="6">
    <location>
        <begin position="35"/>
        <end position="54"/>
    </location>
</feature>
<keyword evidence="8" id="KW-1185">Reference proteome</keyword>
<protein>
    <submittedName>
        <fullName evidence="7">Polysaccharide biosynthesis protein</fullName>
    </submittedName>
</protein>
<evidence type="ECO:0000256" key="1">
    <source>
        <dbReference type="ARBA" id="ARBA00004389"/>
    </source>
</evidence>
<comment type="subcellular location">
    <subcellularLocation>
        <location evidence="1">Endoplasmic reticulum membrane</location>
        <topology evidence="1">Single-pass membrane protein</topology>
    </subcellularLocation>
</comment>
<name>A0ABW9RPV8_9BACT</name>
<evidence type="ECO:0000256" key="4">
    <source>
        <dbReference type="ARBA" id="ARBA00022989"/>
    </source>
</evidence>
<evidence type="ECO:0000313" key="7">
    <source>
        <dbReference type="EMBL" id="MTI25930.1"/>
    </source>
</evidence>
<dbReference type="NCBIfam" id="NF041549">
    <property type="entry name" value="PssD"/>
    <property type="match status" value="1"/>
</dbReference>
<evidence type="ECO:0000256" key="3">
    <source>
        <dbReference type="ARBA" id="ARBA00022824"/>
    </source>
</evidence>
<keyword evidence="2 6" id="KW-0812">Transmembrane</keyword>
<keyword evidence="4 6" id="KW-1133">Transmembrane helix</keyword>
<dbReference type="PANTHER" id="PTHR12154:SF4">
    <property type="entry name" value="UDP-N-ACETYLGLUCOSAMINE TRANSFERASE SUBUNIT ALG14 HOMOLOG"/>
    <property type="match status" value="1"/>
</dbReference>
<keyword evidence="5 6" id="KW-0472">Membrane</keyword>
<dbReference type="InterPro" id="IPR013969">
    <property type="entry name" value="Oligosacch_biosynth_Alg14"/>
</dbReference>